<proteinExistence type="predicted"/>
<keyword evidence="2" id="KW-0472">Membrane</keyword>
<reference evidence="3 4" key="1">
    <citation type="submission" date="2024-09" db="EMBL/GenBank/DDBJ databases">
        <authorList>
            <person name="Sun Q."/>
            <person name="Mori K."/>
        </authorList>
    </citation>
    <scope>NUCLEOTIDE SEQUENCE [LARGE SCALE GENOMIC DNA]</scope>
    <source>
        <strain evidence="3 4">CCM 7468</strain>
    </source>
</reference>
<feature type="compositionally biased region" description="Low complexity" evidence="1">
    <location>
        <begin position="228"/>
        <end position="259"/>
    </location>
</feature>
<dbReference type="Proteomes" id="UP001589789">
    <property type="component" value="Unassembled WGS sequence"/>
</dbReference>
<comment type="caution">
    <text evidence="3">The sequence shown here is derived from an EMBL/GenBank/DDBJ whole genome shotgun (WGS) entry which is preliminary data.</text>
</comment>
<feature type="region of interest" description="Disordered" evidence="1">
    <location>
        <begin position="190"/>
        <end position="340"/>
    </location>
</feature>
<name>A0ABV6IKS0_9PROT</name>
<feature type="transmembrane region" description="Helical" evidence="2">
    <location>
        <begin position="343"/>
        <end position="365"/>
    </location>
</feature>
<keyword evidence="4" id="KW-1185">Reference proteome</keyword>
<sequence>MNATPHPFPGLVTEAATDLSAEEALTDLGWEILAHVPGEVGGDTVRHEPRFTVLHPDFGIALLDIAPEATPDAAAALRRRLDAAGAPPGLPVIQHSLTGDDLWRLTSVLDRHFASLPPLPSQAGDWPALVRQVLAEGTAGTDPDPDPDPDPAPAPAPDPAPVPAPVLVSAREEPELDDWPSLPARLEDLRPRRLPPAPPMVPAEVPPGPAAAPQAVSVPPARSLRPEQPSSVPAAAQRPPAARQAPPARSVASVEAAPARPSPAPLPRAEPPFPQAARLAEATGYADTRPQEEEQGLAAPAGAVPGIPPVPATPAVRSLPVVTPRPPVSADHSTRRRSRKRRLAMAALGSLLLVGGVATALIGHLPGQGPAPHVSGERIQEAAIVPLPSAAPQPAASEPAPQADETEVVLPPPLPSPPAARPATQRSPAFRGEPLVPTPGPQPEAQRLPAPLARRVVVHHAPGLWDGVEGVVDQISRFGVPVERRVVGASTSRKIVRFFTQADQHDAEQLARSLGRDWMVQDFTSFTPRPRPGTLEVWLPAGAG</sequence>
<evidence type="ECO:0000256" key="1">
    <source>
        <dbReference type="SAM" id="MobiDB-lite"/>
    </source>
</evidence>
<evidence type="ECO:0000313" key="4">
    <source>
        <dbReference type="Proteomes" id="UP001589789"/>
    </source>
</evidence>
<feature type="compositionally biased region" description="Pro residues" evidence="1">
    <location>
        <begin position="410"/>
        <end position="420"/>
    </location>
</feature>
<feature type="compositionally biased region" description="Low complexity" evidence="1">
    <location>
        <begin position="296"/>
        <end position="305"/>
    </location>
</feature>
<evidence type="ECO:0000256" key="2">
    <source>
        <dbReference type="SAM" id="Phobius"/>
    </source>
</evidence>
<feature type="region of interest" description="Disordered" evidence="1">
    <location>
        <begin position="137"/>
        <end position="164"/>
    </location>
</feature>
<feature type="region of interest" description="Disordered" evidence="1">
    <location>
        <begin position="390"/>
        <end position="441"/>
    </location>
</feature>
<feature type="compositionally biased region" description="Pro residues" evidence="1">
    <location>
        <begin position="150"/>
        <end position="164"/>
    </location>
</feature>
<keyword evidence="2" id="KW-1133">Transmembrane helix</keyword>
<dbReference type="RefSeq" id="WP_377048026.1">
    <property type="nucleotide sequence ID" value="NZ_JBHLVZ010000001.1"/>
</dbReference>
<organism evidence="3 4">
    <name type="scientific">Muricoccus vinaceus</name>
    <dbReference type="NCBI Taxonomy" id="424704"/>
    <lineage>
        <taxon>Bacteria</taxon>
        <taxon>Pseudomonadati</taxon>
        <taxon>Pseudomonadota</taxon>
        <taxon>Alphaproteobacteria</taxon>
        <taxon>Acetobacterales</taxon>
        <taxon>Roseomonadaceae</taxon>
        <taxon>Muricoccus</taxon>
    </lineage>
</organism>
<keyword evidence="2" id="KW-0812">Transmembrane</keyword>
<feature type="compositionally biased region" description="Low complexity" evidence="1">
    <location>
        <begin position="211"/>
        <end position="221"/>
    </location>
</feature>
<protein>
    <submittedName>
        <fullName evidence="3">Uncharacterized protein</fullName>
    </submittedName>
</protein>
<feature type="compositionally biased region" description="Low complexity" evidence="1">
    <location>
        <begin position="390"/>
        <end position="403"/>
    </location>
</feature>
<dbReference type="EMBL" id="JBHLVZ010000001">
    <property type="protein sequence ID" value="MFC0384011.1"/>
    <property type="molecule type" value="Genomic_DNA"/>
</dbReference>
<feature type="compositionally biased region" description="Pro residues" evidence="1">
    <location>
        <begin position="194"/>
        <end position="210"/>
    </location>
</feature>
<evidence type="ECO:0000313" key="3">
    <source>
        <dbReference type="EMBL" id="MFC0384011.1"/>
    </source>
</evidence>
<feature type="compositionally biased region" description="Pro residues" evidence="1">
    <location>
        <begin position="260"/>
        <end position="274"/>
    </location>
</feature>
<gene>
    <name evidence="3" type="ORF">ACFFIC_00415</name>
</gene>
<accession>A0ABV6IKS0</accession>